<evidence type="ECO:0000256" key="5">
    <source>
        <dbReference type="ARBA" id="ARBA00023136"/>
    </source>
</evidence>
<evidence type="ECO:0008006" key="9">
    <source>
        <dbReference type="Google" id="ProtNLM"/>
    </source>
</evidence>
<proteinExistence type="inferred from homology"/>
<evidence type="ECO:0000256" key="4">
    <source>
        <dbReference type="ARBA" id="ARBA00022989"/>
    </source>
</evidence>
<comment type="similarity">
    <text evidence="2">Belongs to the CDC50/LEM3 family.</text>
</comment>
<comment type="caution">
    <text evidence="7">The sequence shown here is derived from an EMBL/GenBank/DDBJ whole genome shotgun (WGS) entry which is preliminary data.</text>
</comment>
<dbReference type="Proteomes" id="UP000678393">
    <property type="component" value="Unassembled WGS sequence"/>
</dbReference>
<keyword evidence="3 6" id="KW-0812">Transmembrane</keyword>
<keyword evidence="5 6" id="KW-0472">Membrane</keyword>
<dbReference type="EMBL" id="CAJHNH020001985">
    <property type="protein sequence ID" value="CAG5125198.1"/>
    <property type="molecule type" value="Genomic_DNA"/>
</dbReference>
<gene>
    <name evidence="7" type="ORF">CUNI_LOCUS10756</name>
</gene>
<dbReference type="GO" id="GO:0005783">
    <property type="term" value="C:endoplasmic reticulum"/>
    <property type="evidence" value="ECO:0007669"/>
    <property type="project" value="TreeGrafter"/>
</dbReference>
<dbReference type="PANTHER" id="PTHR10926">
    <property type="entry name" value="CELL CYCLE CONTROL PROTEIN 50"/>
    <property type="match status" value="1"/>
</dbReference>
<keyword evidence="8" id="KW-1185">Reference proteome</keyword>
<feature type="transmembrane region" description="Helical" evidence="6">
    <location>
        <begin position="248"/>
        <end position="270"/>
    </location>
</feature>
<evidence type="ECO:0000313" key="8">
    <source>
        <dbReference type="Proteomes" id="UP000678393"/>
    </source>
</evidence>
<dbReference type="GO" id="GO:0005794">
    <property type="term" value="C:Golgi apparatus"/>
    <property type="evidence" value="ECO:0007669"/>
    <property type="project" value="TreeGrafter"/>
</dbReference>
<evidence type="ECO:0000313" key="7">
    <source>
        <dbReference type="EMBL" id="CAG5125198.1"/>
    </source>
</evidence>
<sequence length="309" mass="34741">MFVSFLSRLYILIDKGKTLPHFRVCGGIPSFPGALPKGSSGGGGESVYIYYGLTNYYQNHRRYVRSRDDNQLHGDTMSPGSLIDDCDPYRTTEINKTGYGYAPCGAIANSLFNDSFVIKYEGSVPVGLINTGIAWVSDKNVKFRNPETWDHFTKPPNWKKPVWKLDEVNPNNNGYLNEDLIVWMRTAALPTFRKLYRKVNHTVTPFNEGLPAGNYTIEIEYNYPVVAFDGTKSIIISTTSWLGGKNPFLGIAYIVVGSLCIVLGVVFLIIHLRWGKKSVCGGEDIPLMLNMQPRYFSFDVVHNEELDLV</sequence>
<comment type="subcellular location">
    <subcellularLocation>
        <location evidence="1">Membrane</location>
        <topology evidence="1">Multi-pass membrane protein</topology>
    </subcellularLocation>
</comment>
<reference evidence="7" key="1">
    <citation type="submission" date="2021-04" db="EMBL/GenBank/DDBJ databases">
        <authorList>
            <consortium name="Molecular Ecology Group"/>
        </authorList>
    </citation>
    <scope>NUCLEOTIDE SEQUENCE</scope>
</reference>
<dbReference type="AlphaFoldDB" id="A0A8S3ZAH3"/>
<dbReference type="GO" id="GO:0005886">
    <property type="term" value="C:plasma membrane"/>
    <property type="evidence" value="ECO:0007669"/>
    <property type="project" value="TreeGrafter"/>
</dbReference>
<name>A0A8S3ZAH3_9EUPU</name>
<dbReference type="OrthoDB" id="340608at2759"/>
<evidence type="ECO:0000256" key="6">
    <source>
        <dbReference type="SAM" id="Phobius"/>
    </source>
</evidence>
<accession>A0A8S3ZAH3</accession>
<evidence type="ECO:0000256" key="3">
    <source>
        <dbReference type="ARBA" id="ARBA00022692"/>
    </source>
</evidence>
<dbReference type="InterPro" id="IPR005045">
    <property type="entry name" value="CDC50/LEM3_fam"/>
</dbReference>
<evidence type="ECO:0000256" key="2">
    <source>
        <dbReference type="ARBA" id="ARBA00009457"/>
    </source>
</evidence>
<organism evidence="7 8">
    <name type="scientific">Candidula unifasciata</name>
    <dbReference type="NCBI Taxonomy" id="100452"/>
    <lineage>
        <taxon>Eukaryota</taxon>
        <taxon>Metazoa</taxon>
        <taxon>Spiralia</taxon>
        <taxon>Lophotrochozoa</taxon>
        <taxon>Mollusca</taxon>
        <taxon>Gastropoda</taxon>
        <taxon>Heterobranchia</taxon>
        <taxon>Euthyneura</taxon>
        <taxon>Panpulmonata</taxon>
        <taxon>Eupulmonata</taxon>
        <taxon>Stylommatophora</taxon>
        <taxon>Helicina</taxon>
        <taxon>Helicoidea</taxon>
        <taxon>Geomitridae</taxon>
        <taxon>Candidula</taxon>
    </lineage>
</organism>
<protein>
    <recommendedName>
        <fullName evidence="9">Cell cycle control protein 50A</fullName>
    </recommendedName>
</protein>
<keyword evidence="4 6" id="KW-1133">Transmembrane helix</keyword>
<dbReference type="PANTHER" id="PTHR10926:SF0">
    <property type="entry name" value="CDC50, ISOFORM A"/>
    <property type="match status" value="1"/>
</dbReference>
<evidence type="ECO:0000256" key="1">
    <source>
        <dbReference type="ARBA" id="ARBA00004141"/>
    </source>
</evidence>
<dbReference type="Pfam" id="PF03381">
    <property type="entry name" value="CDC50"/>
    <property type="match status" value="1"/>
</dbReference>